<dbReference type="AlphaFoldDB" id="A0A914WXD8"/>
<protein>
    <submittedName>
        <fullName evidence="4">MADF domain-containing protein</fullName>
    </submittedName>
</protein>
<dbReference type="InterPro" id="IPR039353">
    <property type="entry name" value="TF_Adf1"/>
</dbReference>
<evidence type="ECO:0000313" key="4">
    <source>
        <dbReference type="WBParaSite" id="PSAMB.scaffold562size47118.g6963.t1"/>
    </source>
</evidence>
<organism evidence="3 4">
    <name type="scientific">Plectus sambesii</name>
    <dbReference type="NCBI Taxonomy" id="2011161"/>
    <lineage>
        <taxon>Eukaryota</taxon>
        <taxon>Metazoa</taxon>
        <taxon>Ecdysozoa</taxon>
        <taxon>Nematoda</taxon>
        <taxon>Chromadorea</taxon>
        <taxon>Plectida</taxon>
        <taxon>Plectina</taxon>
        <taxon>Plectoidea</taxon>
        <taxon>Plectidae</taxon>
        <taxon>Plectus</taxon>
    </lineage>
</organism>
<proteinExistence type="predicted"/>
<keyword evidence="3" id="KW-1185">Reference proteome</keyword>
<dbReference type="PANTHER" id="PTHR12243:SF67">
    <property type="entry name" value="COREPRESSOR OF PANGOLIN, ISOFORM A-RELATED"/>
    <property type="match status" value="1"/>
</dbReference>
<feature type="domain" description="MADF" evidence="2">
    <location>
        <begin position="5"/>
        <end position="94"/>
    </location>
</feature>
<dbReference type="PANTHER" id="PTHR12243">
    <property type="entry name" value="MADF DOMAIN TRANSCRIPTION FACTOR"/>
    <property type="match status" value="1"/>
</dbReference>
<dbReference type="SMART" id="SM00595">
    <property type="entry name" value="MADF"/>
    <property type="match status" value="1"/>
</dbReference>
<evidence type="ECO:0000256" key="1">
    <source>
        <dbReference type="SAM" id="MobiDB-lite"/>
    </source>
</evidence>
<evidence type="ECO:0000259" key="2">
    <source>
        <dbReference type="PROSITE" id="PS51029"/>
    </source>
</evidence>
<dbReference type="Pfam" id="PF10545">
    <property type="entry name" value="MADF_DNA_bdg"/>
    <property type="match status" value="1"/>
</dbReference>
<dbReference type="PROSITE" id="PS51029">
    <property type="entry name" value="MADF"/>
    <property type="match status" value="1"/>
</dbReference>
<evidence type="ECO:0000313" key="3">
    <source>
        <dbReference type="Proteomes" id="UP000887566"/>
    </source>
</evidence>
<sequence length="281" mass="31786">METSNIIAEVRLNQILYDMSHPSYSDCYIKKRIWQSLAEKLSFAGGAIEMKKKWYSLRTTYLRNKKKLPSGSAVKAEKKWPYFDEMQFIDPFIKDRDERTSNLSDTLSSWQDDSTAGETVTVITEEDDRDYSDSQGKLSQSAVETPLPLYDSALPLPLLSSPTAIVLRPPTLTPSTIRDRNRNRKRQRASEKALEDDVISNRLVMAIEAGAAALAQPIPSVELSLNEKFGQVIAAELSHLTDYQQAYFKQQIFSLLLNVRFPQQGQTTAPAHTQDISYSNL</sequence>
<feature type="region of interest" description="Disordered" evidence="1">
    <location>
        <begin position="170"/>
        <end position="192"/>
    </location>
</feature>
<dbReference type="InterPro" id="IPR006578">
    <property type="entry name" value="MADF-dom"/>
</dbReference>
<accession>A0A914WXD8</accession>
<dbReference type="Proteomes" id="UP000887566">
    <property type="component" value="Unplaced"/>
</dbReference>
<reference evidence="4" key="1">
    <citation type="submission" date="2022-11" db="UniProtKB">
        <authorList>
            <consortium name="WormBaseParasite"/>
        </authorList>
    </citation>
    <scope>IDENTIFICATION</scope>
</reference>
<name>A0A914WXD8_9BILA</name>
<dbReference type="WBParaSite" id="PSAMB.scaffold562size47118.g6963.t1">
    <property type="protein sequence ID" value="PSAMB.scaffold562size47118.g6963.t1"/>
    <property type="gene ID" value="PSAMB.scaffold562size47118.g6963"/>
</dbReference>